<evidence type="ECO:0000256" key="6">
    <source>
        <dbReference type="ARBA" id="ARBA00022840"/>
    </source>
</evidence>
<dbReference type="NCBIfam" id="NF008453">
    <property type="entry name" value="PRK11308.1"/>
    <property type="match status" value="2"/>
</dbReference>
<dbReference type="SUPFAM" id="SSF52540">
    <property type="entry name" value="P-loop containing nucleoside triphosphate hydrolases"/>
    <property type="match status" value="2"/>
</dbReference>
<dbReference type="SMART" id="SM00382">
    <property type="entry name" value="AAA"/>
    <property type="match status" value="2"/>
</dbReference>
<evidence type="ECO:0000256" key="1">
    <source>
        <dbReference type="ARBA" id="ARBA00004417"/>
    </source>
</evidence>
<keyword evidence="6 9" id="KW-0067">ATP-binding</keyword>
<evidence type="ECO:0000256" key="4">
    <source>
        <dbReference type="ARBA" id="ARBA00022475"/>
    </source>
</evidence>
<dbReference type="PANTHER" id="PTHR43297:SF2">
    <property type="entry name" value="DIPEPTIDE TRANSPORT ATP-BINDING PROTEIN DPPD"/>
    <property type="match status" value="1"/>
</dbReference>
<dbReference type="PROSITE" id="PS50893">
    <property type="entry name" value="ABC_TRANSPORTER_2"/>
    <property type="match status" value="2"/>
</dbReference>
<dbReference type="EMBL" id="JFAX01000019">
    <property type="protein sequence ID" value="EXI65724.1"/>
    <property type="molecule type" value="Genomic_DNA"/>
</dbReference>
<evidence type="ECO:0000256" key="7">
    <source>
        <dbReference type="ARBA" id="ARBA00023136"/>
    </source>
</evidence>
<dbReference type="InterPro" id="IPR013563">
    <property type="entry name" value="Oligopep_ABC_C"/>
</dbReference>
<gene>
    <name evidence="9" type="primary">gsiA</name>
    <name evidence="9" type="ORF">AW08_02934</name>
</gene>
<dbReference type="NCBIfam" id="NF007739">
    <property type="entry name" value="PRK10419.1"/>
    <property type="match status" value="2"/>
</dbReference>
<comment type="similarity">
    <text evidence="2">Belongs to the ABC transporter superfamily.</text>
</comment>
<dbReference type="GO" id="GO:0005524">
    <property type="term" value="F:ATP binding"/>
    <property type="evidence" value="ECO:0007669"/>
    <property type="project" value="UniProtKB-KW"/>
</dbReference>
<comment type="subcellular location">
    <subcellularLocation>
        <location evidence="1">Cell inner membrane</location>
        <topology evidence="1">Peripheral membrane protein</topology>
    </subcellularLocation>
</comment>
<dbReference type="GO" id="GO:0015833">
    <property type="term" value="P:peptide transport"/>
    <property type="evidence" value="ECO:0007669"/>
    <property type="project" value="InterPro"/>
</dbReference>
<reference evidence="9" key="1">
    <citation type="submission" date="2014-02" db="EMBL/GenBank/DDBJ databases">
        <title>Expanding our view of genomic diversity in Candidatus Accumulibacter clades.</title>
        <authorList>
            <person name="Skennerton C.T."/>
            <person name="Barr J.J."/>
            <person name="Slater F.R."/>
            <person name="Bond P.L."/>
            <person name="Tyson G.W."/>
        </authorList>
    </citation>
    <scope>NUCLEOTIDE SEQUENCE [LARGE SCALE GENOMIC DNA]</scope>
</reference>
<accession>A0A011PHH2</accession>
<protein>
    <submittedName>
        <fullName evidence="9">Glutathione import ATP-binding protein GsiA</fullName>
        <ecNumber evidence="9">3.6.3.-</ecNumber>
    </submittedName>
</protein>
<dbReference type="Pfam" id="PF00005">
    <property type="entry name" value="ABC_tran"/>
    <property type="match status" value="2"/>
</dbReference>
<keyword evidence="9" id="KW-0378">Hydrolase</keyword>
<dbReference type="InterPro" id="IPR027417">
    <property type="entry name" value="P-loop_NTPase"/>
</dbReference>
<dbReference type="InterPro" id="IPR017871">
    <property type="entry name" value="ABC_transporter-like_CS"/>
</dbReference>
<dbReference type="Gene3D" id="3.40.50.300">
    <property type="entry name" value="P-loop containing nucleotide triphosphate hydrolases"/>
    <property type="match status" value="2"/>
</dbReference>
<evidence type="ECO:0000256" key="2">
    <source>
        <dbReference type="ARBA" id="ARBA00005417"/>
    </source>
</evidence>
<dbReference type="Pfam" id="PF08352">
    <property type="entry name" value="oligo_HPY"/>
    <property type="match status" value="2"/>
</dbReference>
<dbReference type="InterPro" id="IPR003593">
    <property type="entry name" value="AAA+_ATPase"/>
</dbReference>
<dbReference type="PROSITE" id="PS00211">
    <property type="entry name" value="ABC_TRANSPORTER_1"/>
    <property type="match status" value="2"/>
</dbReference>
<dbReference type="EC" id="3.6.3.-" evidence="9"/>
<dbReference type="PATRIC" id="fig|1454001.3.peg.2979"/>
<evidence type="ECO:0000259" key="8">
    <source>
        <dbReference type="PROSITE" id="PS50893"/>
    </source>
</evidence>
<keyword evidence="7" id="KW-0472">Membrane</keyword>
<dbReference type="GO" id="GO:0005886">
    <property type="term" value="C:plasma membrane"/>
    <property type="evidence" value="ECO:0007669"/>
    <property type="project" value="UniProtKB-SubCell"/>
</dbReference>
<keyword evidence="5" id="KW-0547">Nucleotide-binding</keyword>
<organism evidence="9 10">
    <name type="scientific">Candidatus Accumulibacter adjunctus</name>
    <dbReference type="NCBI Taxonomy" id="1454001"/>
    <lineage>
        <taxon>Bacteria</taxon>
        <taxon>Pseudomonadati</taxon>
        <taxon>Pseudomonadota</taxon>
        <taxon>Betaproteobacteria</taxon>
        <taxon>Candidatus Accumulibacter</taxon>
    </lineage>
</organism>
<keyword evidence="3" id="KW-0813">Transport</keyword>
<proteinExistence type="inferred from homology"/>
<dbReference type="PANTHER" id="PTHR43297">
    <property type="entry name" value="OLIGOPEPTIDE TRANSPORT ATP-BINDING PROTEIN APPD"/>
    <property type="match status" value="1"/>
</dbReference>
<feature type="domain" description="ABC transporter" evidence="8">
    <location>
        <begin position="15"/>
        <end position="263"/>
    </location>
</feature>
<name>A0A011PHH2_9PROT</name>
<comment type="caution">
    <text evidence="9">The sequence shown here is derived from an EMBL/GenBank/DDBJ whole genome shotgun (WGS) entry which is preliminary data.</text>
</comment>
<evidence type="ECO:0000313" key="10">
    <source>
        <dbReference type="Proteomes" id="UP000020218"/>
    </source>
</evidence>
<feature type="domain" description="ABC transporter" evidence="8">
    <location>
        <begin position="368"/>
        <end position="611"/>
    </location>
</feature>
<dbReference type="GO" id="GO:0016887">
    <property type="term" value="F:ATP hydrolysis activity"/>
    <property type="evidence" value="ECO:0007669"/>
    <property type="project" value="InterPro"/>
</dbReference>
<dbReference type="FunFam" id="3.40.50.300:FF:000016">
    <property type="entry name" value="Oligopeptide ABC transporter ATP-binding component"/>
    <property type="match status" value="2"/>
</dbReference>
<keyword evidence="10" id="KW-1185">Reference proteome</keyword>
<dbReference type="STRING" id="1454001.AW08_02934"/>
<dbReference type="AlphaFoldDB" id="A0A011PHH2"/>
<dbReference type="NCBIfam" id="TIGR01727">
    <property type="entry name" value="oligo_HPY"/>
    <property type="match status" value="2"/>
</dbReference>
<sequence>MNAAATSCGDELLAVRQLRVAFAQGRALLPAVDGIDLRLAAGETLALLGESGCGKSATALALLRLLPAAGRIVGGEVLFGGRDLLRLPESEMRAVRGGGMAMIFQEPATSLNPVLTVGRQMADVLARHRSLAGAAAQATALELLAAVGIADARRRLGEYPFQLSGGMKQRVMIAMALAGDPRLLVADEPTTALDVTIQAQILELLRRLQVERAMGMLLITHDLGVVAQMATRIGVMYAGEIVEEAPRASFFSAPRHPYTQKLFAALPDLVRRGGQLQTIPGQVPSLSAMPAGCRFAARCEHAWERCRQQSPQWRQVAIDHRVRCHLEDGPLVSGRNAAGPAASGVPLAAAAAAPALLAVDDLRVHFAIRRGVLQRSVGHVRAVDGVSLALARGRTLALVGESGCGKTTVGKAILQLLPASGGSVRLLGEQLGGPSRRAQRALRRHMQMIFQDPFASLNPRLSVGEIIAEGMRAQGGGGRAGRRATNEAAIVAVLQQVGLPAEAAVRYPHEFSGGQRQRIAIARALAVRPELVICDEPTSALDVSVQAQILNLLATLQRELGLAYLFITHNFAVVDHLAHEVAVMYLGRIVEYGGVDEVLRSPQHPYTRALLSAVPSPRLAAASELIRLPGEIPSPAAPPTGCHFHPRCRQASESCRQAYPPPSKLSPTHVVRCHLHPPAGDAD</sequence>
<evidence type="ECO:0000256" key="5">
    <source>
        <dbReference type="ARBA" id="ARBA00022741"/>
    </source>
</evidence>
<dbReference type="Proteomes" id="UP000020218">
    <property type="component" value="Unassembled WGS sequence"/>
</dbReference>
<evidence type="ECO:0000313" key="9">
    <source>
        <dbReference type="EMBL" id="EXI65724.1"/>
    </source>
</evidence>
<dbReference type="InterPro" id="IPR050388">
    <property type="entry name" value="ABC_Ni/Peptide_Import"/>
</dbReference>
<keyword evidence="4" id="KW-1003">Cell membrane</keyword>
<evidence type="ECO:0000256" key="3">
    <source>
        <dbReference type="ARBA" id="ARBA00022448"/>
    </source>
</evidence>
<dbReference type="GO" id="GO:0055085">
    <property type="term" value="P:transmembrane transport"/>
    <property type="evidence" value="ECO:0007669"/>
    <property type="project" value="UniProtKB-ARBA"/>
</dbReference>
<dbReference type="CDD" id="cd03257">
    <property type="entry name" value="ABC_NikE_OppD_transporters"/>
    <property type="match status" value="2"/>
</dbReference>
<dbReference type="InterPro" id="IPR003439">
    <property type="entry name" value="ABC_transporter-like_ATP-bd"/>
</dbReference>